<reference evidence="1" key="1">
    <citation type="journal article" date="2020" name="bioRxiv">
        <title>Hybrid origin of Populus tomentosa Carr. identified through genome sequencing and phylogenomic analysis.</title>
        <authorList>
            <person name="An X."/>
            <person name="Gao K."/>
            <person name="Chen Z."/>
            <person name="Li J."/>
            <person name="Yang X."/>
            <person name="Yang X."/>
            <person name="Zhou J."/>
            <person name="Guo T."/>
            <person name="Zhao T."/>
            <person name="Huang S."/>
            <person name="Miao D."/>
            <person name="Khan W.U."/>
            <person name="Rao P."/>
            <person name="Ye M."/>
            <person name="Lei B."/>
            <person name="Liao W."/>
            <person name="Wang J."/>
            <person name="Ji L."/>
            <person name="Li Y."/>
            <person name="Guo B."/>
            <person name="Mustafa N.S."/>
            <person name="Li S."/>
            <person name="Yun Q."/>
            <person name="Keller S.R."/>
            <person name="Mao J."/>
            <person name="Zhang R."/>
            <person name="Strauss S.H."/>
        </authorList>
    </citation>
    <scope>NUCLEOTIDE SEQUENCE</scope>
    <source>
        <strain evidence="1">GM15</strain>
        <tissue evidence="1">Leaf</tissue>
    </source>
</reference>
<proteinExistence type="predicted"/>
<sequence length="73" mass="8573">MFCSSSRLNAVNVWSYRGLGRAFRRMGKFQWLLRALFAAFHQKTFLFEVAMNDCLASEQPFIDAFLFCPKQKK</sequence>
<keyword evidence="2" id="KW-1185">Reference proteome</keyword>
<dbReference type="EMBL" id="JAAWWB010000038">
    <property type="protein sequence ID" value="KAG6738017.1"/>
    <property type="molecule type" value="Genomic_DNA"/>
</dbReference>
<gene>
    <name evidence="1" type="ORF">POTOM_059553</name>
</gene>
<accession>A0A8X7XWA7</accession>
<organism evidence="1 2">
    <name type="scientific">Populus tomentosa</name>
    <name type="common">Chinese white poplar</name>
    <dbReference type="NCBI Taxonomy" id="118781"/>
    <lineage>
        <taxon>Eukaryota</taxon>
        <taxon>Viridiplantae</taxon>
        <taxon>Streptophyta</taxon>
        <taxon>Embryophyta</taxon>
        <taxon>Tracheophyta</taxon>
        <taxon>Spermatophyta</taxon>
        <taxon>Magnoliopsida</taxon>
        <taxon>eudicotyledons</taxon>
        <taxon>Gunneridae</taxon>
        <taxon>Pentapetalae</taxon>
        <taxon>rosids</taxon>
        <taxon>fabids</taxon>
        <taxon>Malpighiales</taxon>
        <taxon>Salicaceae</taxon>
        <taxon>Saliceae</taxon>
        <taxon>Populus</taxon>
    </lineage>
</organism>
<name>A0A8X7XWA7_POPTO</name>
<dbReference type="Proteomes" id="UP000886885">
    <property type="component" value="Chromosome 19D"/>
</dbReference>
<evidence type="ECO:0000313" key="1">
    <source>
        <dbReference type="EMBL" id="KAG6738017.1"/>
    </source>
</evidence>
<protein>
    <submittedName>
        <fullName evidence="1">Uncharacterized protein</fullName>
    </submittedName>
</protein>
<dbReference type="AlphaFoldDB" id="A0A8X7XWA7"/>
<evidence type="ECO:0000313" key="2">
    <source>
        <dbReference type="Proteomes" id="UP000886885"/>
    </source>
</evidence>
<comment type="caution">
    <text evidence="1">The sequence shown here is derived from an EMBL/GenBank/DDBJ whole genome shotgun (WGS) entry which is preliminary data.</text>
</comment>